<keyword evidence="3" id="KW-1185">Reference proteome</keyword>
<evidence type="ECO:0000256" key="1">
    <source>
        <dbReference type="SAM" id="MobiDB-lite"/>
    </source>
</evidence>
<evidence type="ECO:0000313" key="2">
    <source>
        <dbReference type="EMBL" id="KAG9439338.1"/>
    </source>
</evidence>
<dbReference type="EMBL" id="JAINDJ010000008">
    <property type="protein sequence ID" value="KAG9439338.1"/>
    <property type="molecule type" value="Genomic_DNA"/>
</dbReference>
<accession>A0AAV7DWJ6</accession>
<proteinExistence type="predicted"/>
<gene>
    <name evidence="2" type="ORF">H6P81_019503</name>
</gene>
<feature type="region of interest" description="Disordered" evidence="1">
    <location>
        <begin position="1"/>
        <end position="53"/>
    </location>
</feature>
<organism evidence="2 3">
    <name type="scientific">Aristolochia fimbriata</name>
    <name type="common">White veined hardy Dutchman's pipe vine</name>
    <dbReference type="NCBI Taxonomy" id="158543"/>
    <lineage>
        <taxon>Eukaryota</taxon>
        <taxon>Viridiplantae</taxon>
        <taxon>Streptophyta</taxon>
        <taxon>Embryophyta</taxon>
        <taxon>Tracheophyta</taxon>
        <taxon>Spermatophyta</taxon>
        <taxon>Magnoliopsida</taxon>
        <taxon>Magnoliidae</taxon>
        <taxon>Piperales</taxon>
        <taxon>Aristolochiaceae</taxon>
        <taxon>Aristolochia</taxon>
    </lineage>
</organism>
<dbReference type="AlphaFoldDB" id="A0AAV7DWJ6"/>
<reference evidence="2 3" key="1">
    <citation type="submission" date="2021-07" db="EMBL/GenBank/DDBJ databases">
        <title>The Aristolochia fimbriata genome: insights into angiosperm evolution, floral development and chemical biosynthesis.</title>
        <authorList>
            <person name="Jiao Y."/>
        </authorList>
    </citation>
    <scope>NUCLEOTIDE SEQUENCE [LARGE SCALE GENOMIC DNA]</scope>
    <source>
        <strain evidence="2">IBCAS-2021</strain>
        <tissue evidence="2">Leaf</tissue>
    </source>
</reference>
<protein>
    <submittedName>
        <fullName evidence="2">Uncharacterized protein</fullName>
    </submittedName>
</protein>
<name>A0AAV7DWJ6_ARIFI</name>
<dbReference type="Proteomes" id="UP000825729">
    <property type="component" value="Unassembled WGS sequence"/>
</dbReference>
<sequence length="100" mass="10988">MGMAKGPLSFPPPLLTRPYIFNSDGKRKKKEKKETGISVSIEAHHSPTSPPLIDGHSVVHGYGETALKNNQMGPPPDINLCSVVLRSRTCNFTKPRTLHQ</sequence>
<evidence type="ECO:0000313" key="3">
    <source>
        <dbReference type="Proteomes" id="UP000825729"/>
    </source>
</evidence>
<comment type="caution">
    <text evidence="2">The sequence shown here is derived from an EMBL/GenBank/DDBJ whole genome shotgun (WGS) entry which is preliminary data.</text>
</comment>